<keyword evidence="3" id="KW-1185">Reference proteome</keyword>
<evidence type="ECO:0000313" key="3">
    <source>
        <dbReference type="Proteomes" id="UP000800200"/>
    </source>
</evidence>
<dbReference type="Gene3D" id="1.10.150.90">
    <property type="entry name" value="Immunodeficiency lentiviruses, gag gene matrix protein p17"/>
    <property type="match status" value="1"/>
</dbReference>
<dbReference type="InterPro" id="IPR011990">
    <property type="entry name" value="TPR-like_helical_dom_sf"/>
</dbReference>
<reference evidence="2" key="1">
    <citation type="journal article" date="2020" name="Stud. Mycol.">
        <title>101 Dothideomycetes genomes: a test case for predicting lifestyles and emergence of pathogens.</title>
        <authorList>
            <person name="Haridas S."/>
            <person name="Albert R."/>
            <person name="Binder M."/>
            <person name="Bloem J."/>
            <person name="Labutti K."/>
            <person name="Salamov A."/>
            <person name="Andreopoulos B."/>
            <person name="Baker S."/>
            <person name="Barry K."/>
            <person name="Bills G."/>
            <person name="Bluhm B."/>
            <person name="Cannon C."/>
            <person name="Castanera R."/>
            <person name="Culley D."/>
            <person name="Daum C."/>
            <person name="Ezra D."/>
            <person name="Gonzalez J."/>
            <person name="Henrissat B."/>
            <person name="Kuo A."/>
            <person name="Liang C."/>
            <person name="Lipzen A."/>
            <person name="Lutzoni F."/>
            <person name="Magnuson J."/>
            <person name="Mondo S."/>
            <person name="Nolan M."/>
            <person name="Ohm R."/>
            <person name="Pangilinan J."/>
            <person name="Park H.-J."/>
            <person name="Ramirez L."/>
            <person name="Alfaro M."/>
            <person name="Sun H."/>
            <person name="Tritt A."/>
            <person name="Yoshinaga Y."/>
            <person name="Zwiers L.-H."/>
            <person name="Turgeon B."/>
            <person name="Goodwin S."/>
            <person name="Spatafora J."/>
            <person name="Crous P."/>
            <person name="Grigoriev I."/>
        </authorList>
    </citation>
    <scope>NUCLEOTIDE SEQUENCE</scope>
    <source>
        <strain evidence="2">CBS 207.26</strain>
    </source>
</reference>
<dbReference type="Pfam" id="PF13374">
    <property type="entry name" value="TPR_10"/>
    <property type="match status" value="1"/>
</dbReference>
<proteinExistence type="predicted"/>
<protein>
    <submittedName>
        <fullName evidence="2">Uncharacterized protein</fullName>
    </submittedName>
</protein>
<dbReference type="Gene3D" id="1.25.40.10">
    <property type="entry name" value="Tetratricopeptide repeat domain"/>
    <property type="match status" value="2"/>
</dbReference>
<dbReference type="InterPro" id="IPR012344">
    <property type="entry name" value="Matrix_HIV/RSV_N"/>
</dbReference>
<evidence type="ECO:0000256" key="1">
    <source>
        <dbReference type="SAM" id="Coils"/>
    </source>
</evidence>
<dbReference type="EMBL" id="ML994794">
    <property type="protein sequence ID" value="KAF2174672.1"/>
    <property type="molecule type" value="Genomic_DNA"/>
</dbReference>
<gene>
    <name evidence="2" type="ORF">K469DRAFT_756644</name>
</gene>
<dbReference type="OrthoDB" id="9991317at2759"/>
<feature type="coiled-coil region" evidence="1">
    <location>
        <begin position="586"/>
        <end position="616"/>
    </location>
</feature>
<evidence type="ECO:0000313" key="2">
    <source>
        <dbReference type="EMBL" id="KAF2174672.1"/>
    </source>
</evidence>
<sequence>MNSAVNAADVAVNAIPQNHPDRAAVLNSLGNRLGRRLERTGSMEDLNRAVDVADMAVNATPQDHPDRAAVLNNLRNWLSMRFKWTGSMEDLNRAVDVADMAVNATPQDHPNRAAVLNNLGNRLGMRFERTGLMEDLNRAVDVADMAVNATPQDHPDQAAVLNNLGNWLGMLNTLGNRLRTRFERTGLMEDLNRAVDVADMAVNATPQDHPDRATILNNLGNRLGMRFERTGSMEDLNRAVDVADMAVNVTPRDHPDRAARLNNLGISLGRRFERTGSMEDLNRAVDVADMAVNATPQDHPNRAAVLNNLGNWLGINWLGMRFERTGLMEDLNRAVDVADMAVNVTPQDHPDKAGRLNNLGDLLRIRFKRMGLIDDLNRAVEVAHMAVDATSRDRPDRAGGLNNLGNFLSMRYERTGAMEDLNLAADVARMVQAPGAADVDETLTITSTRDTIFSQSNEPTHSSHTAEEIERDVKRDLGTALPHSAKMKQVFIWVDEQLQRRVVDSTAEKLTFTPLLERTQWMPKSVRNPDLHPPTHKAGSYLSAEDIAHRLATDRSARSDELQDRIASIKQSIFVLSQIKTKSPAIANMEGHLSELQEKIDTVVKAENLVSKLEEALPAIARLIHTFSRMIQGELSEMKERLSESEIRHAEEGQQKLRTILERISNTWDVRIFADLNDFCHLLDDRIDSVLTVTGSSQNAFANTAASYVSWRWGQRGMDILTWLSEFLSAARLSGPSTSHPFRMYGEGEDAEPVCIELQAQLCDEFAAPLSKCNVAIRVQWVGGRMEEYYVLVADVASQLAWIVASFKEPPDKGLSFTRAKIEDQTPTGDPTWNDENRSAKFWVLHDNALDMAMEEDYGRCWHQLFTGLNVAVGFPIPTRPQGMLGVELPLSVMTSFAGVSYPVAYKGGFVLKGWRNALFPVRTDQDFALSETPSALQWHLLVGNKRPRLYMAEAKETEPKLLPFGTKLSPTEFCTAVEQTRRHFLGLYEDAKIHIGTNGSQADRIVHVRVDNRLDVTRLRSPLEWTRVFNVSFGGGAHGVSAGASTGFRIRTLKERQLSLDQERIQRQLLNATKTNSTVLFNVRTRVAWMLPQICVVMRLVQAWTTANYPNTQIDYPSFDDMSLAGLDSALQQFLRQPAAAAAHIELEQIFSKFATILDRLQDEEDLKPARRPNKRRLAGVDFAQLAGLPKNYWILTTDINLKSSGDWLQVLKSDWKDLETPSAPYRVITLFCDDLTLQPIQPRGHVCDTWYPPPVDQDYLITTMHCLKELTGIYGSDPVKLSREHVWERGVYGPYDRCDGRSCDRLQKIVTNGRRDKSISDMLSTGSYHAAVVFGGDFRVDRQRRCTSIVLQ</sequence>
<organism evidence="2 3">
    <name type="scientific">Zopfia rhizophila CBS 207.26</name>
    <dbReference type="NCBI Taxonomy" id="1314779"/>
    <lineage>
        <taxon>Eukaryota</taxon>
        <taxon>Fungi</taxon>
        <taxon>Dikarya</taxon>
        <taxon>Ascomycota</taxon>
        <taxon>Pezizomycotina</taxon>
        <taxon>Dothideomycetes</taxon>
        <taxon>Dothideomycetes incertae sedis</taxon>
        <taxon>Zopfiaceae</taxon>
        <taxon>Zopfia</taxon>
    </lineage>
</organism>
<keyword evidence="1" id="KW-0175">Coiled coil</keyword>
<dbReference type="Proteomes" id="UP000800200">
    <property type="component" value="Unassembled WGS sequence"/>
</dbReference>
<dbReference type="SUPFAM" id="SSF48452">
    <property type="entry name" value="TPR-like"/>
    <property type="match status" value="2"/>
</dbReference>
<dbReference type="PANTHER" id="PTHR19959:SF119">
    <property type="entry name" value="FUNGAL LIPASE-LIKE DOMAIN-CONTAINING PROTEIN"/>
    <property type="match status" value="1"/>
</dbReference>
<accession>A0A6A6D8S4</accession>
<name>A0A6A6D8S4_9PEZI</name>
<dbReference type="PANTHER" id="PTHR19959">
    <property type="entry name" value="KINESIN LIGHT CHAIN"/>
    <property type="match status" value="1"/>
</dbReference>